<feature type="region of interest" description="Disordered" evidence="1">
    <location>
        <begin position="41"/>
        <end position="149"/>
    </location>
</feature>
<proteinExistence type="predicted"/>
<organism evidence="2 3">
    <name type="scientific">Gonium pectorale</name>
    <name type="common">Green alga</name>
    <dbReference type="NCBI Taxonomy" id="33097"/>
    <lineage>
        <taxon>Eukaryota</taxon>
        <taxon>Viridiplantae</taxon>
        <taxon>Chlorophyta</taxon>
        <taxon>core chlorophytes</taxon>
        <taxon>Chlorophyceae</taxon>
        <taxon>CS clade</taxon>
        <taxon>Chlamydomonadales</taxon>
        <taxon>Volvocaceae</taxon>
        <taxon>Gonium</taxon>
    </lineage>
</organism>
<accession>A0A150FTG1</accession>
<evidence type="ECO:0000313" key="3">
    <source>
        <dbReference type="Proteomes" id="UP000075714"/>
    </source>
</evidence>
<evidence type="ECO:0000256" key="1">
    <source>
        <dbReference type="SAM" id="MobiDB-lite"/>
    </source>
</evidence>
<feature type="compositionally biased region" description="Gly residues" evidence="1">
    <location>
        <begin position="97"/>
        <end position="118"/>
    </location>
</feature>
<dbReference type="GO" id="GO:0006874">
    <property type="term" value="P:intracellular calcium ion homeostasis"/>
    <property type="evidence" value="ECO:0007669"/>
    <property type="project" value="TreeGrafter"/>
</dbReference>
<feature type="compositionally biased region" description="Basic and acidic residues" evidence="1">
    <location>
        <begin position="47"/>
        <end position="57"/>
    </location>
</feature>
<evidence type="ECO:0000313" key="2">
    <source>
        <dbReference type="EMBL" id="KXZ40868.1"/>
    </source>
</evidence>
<dbReference type="STRING" id="33097.A0A150FTG1"/>
<name>A0A150FTG1_GONPE</name>
<dbReference type="PANTHER" id="PTHR31323:SF1">
    <property type="entry name" value="MECHANOSENSITIVE ION CHANNEL PROTEIN"/>
    <property type="match status" value="1"/>
</dbReference>
<dbReference type="Proteomes" id="UP000075714">
    <property type="component" value="Unassembled WGS sequence"/>
</dbReference>
<comment type="caution">
    <text evidence="2">The sequence shown here is derived from an EMBL/GenBank/DDBJ whole genome shotgun (WGS) entry which is preliminary data.</text>
</comment>
<keyword evidence="3" id="KW-1185">Reference proteome</keyword>
<dbReference type="OrthoDB" id="544685at2759"/>
<gene>
    <name evidence="2" type="ORF">GPECTOR_1708g820</name>
</gene>
<reference evidence="3" key="1">
    <citation type="journal article" date="2016" name="Nat. Commun.">
        <title>The Gonium pectorale genome demonstrates co-option of cell cycle regulation during the evolution of multicellularity.</title>
        <authorList>
            <person name="Hanschen E.R."/>
            <person name="Marriage T.N."/>
            <person name="Ferris P.J."/>
            <person name="Hamaji T."/>
            <person name="Toyoda A."/>
            <person name="Fujiyama A."/>
            <person name="Neme R."/>
            <person name="Noguchi H."/>
            <person name="Minakuchi Y."/>
            <person name="Suzuki M."/>
            <person name="Kawai-Toyooka H."/>
            <person name="Smith D.R."/>
            <person name="Sparks H."/>
            <person name="Anderson J."/>
            <person name="Bakaric R."/>
            <person name="Luria V."/>
            <person name="Karger A."/>
            <person name="Kirschner M.W."/>
            <person name="Durand P.M."/>
            <person name="Michod R.E."/>
            <person name="Nozaki H."/>
            <person name="Olson B.J."/>
        </authorList>
    </citation>
    <scope>NUCLEOTIDE SEQUENCE [LARGE SCALE GENOMIC DNA]</scope>
    <source>
        <strain evidence="3">NIES-2863</strain>
    </source>
</reference>
<feature type="compositionally biased region" description="Low complexity" evidence="1">
    <location>
        <begin position="59"/>
        <end position="75"/>
    </location>
</feature>
<dbReference type="EMBL" id="LSYV01001699">
    <property type="protein sequence ID" value="KXZ40868.1"/>
    <property type="molecule type" value="Genomic_DNA"/>
</dbReference>
<dbReference type="GO" id="GO:0005262">
    <property type="term" value="F:calcium channel activity"/>
    <property type="evidence" value="ECO:0007669"/>
    <property type="project" value="TreeGrafter"/>
</dbReference>
<protein>
    <submittedName>
        <fullName evidence="2">Uncharacterized protein</fullName>
    </submittedName>
</protein>
<dbReference type="PANTHER" id="PTHR31323">
    <property type="entry name" value="MECHANOSENSITIVE ION CHANNEL PROTEIN MSY2"/>
    <property type="match status" value="1"/>
</dbReference>
<dbReference type="AlphaFoldDB" id="A0A150FTG1"/>
<sequence length="248" mass="25873">MAKLFSMHFYRTAHFKKLKESLEKEYYLQVLSVPRSRALANQADQVADGKEEKEGKQQEGGPQLEGEQQGQGQQQRSSRAGKRTSWRVFPFKLRSETGGGGRPGAGANGSAGDCGGGAAAKSSGTAAGARSSLGSGRGGDGTVAVQNSNGGGRATVGLAATAPANGKPGPGDVTLVVLGGVPLLQGFSTFSATVLAMTFIFGNSAKGAFESVLFLFFQHPYDVGDMIVLNGDAMRVKRISLMYTDFVK</sequence>
<feature type="compositionally biased region" description="Low complexity" evidence="1">
    <location>
        <begin position="119"/>
        <end position="134"/>
    </location>
</feature>